<dbReference type="Pfam" id="PF00069">
    <property type="entry name" value="Pkinase"/>
    <property type="match status" value="1"/>
</dbReference>
<feature type="compositionally biased region" description="Polar residues" evidence="11">
    <location>
        <begin position="147"/>
        <end position="160"/>
    </location>
</feature>
<dbReference type="PANTHER" id="PTHR24058">
    <property type="entry name" value="DUAL SPECIFICITY PROTEIN KINASE"/>
    <property type="match status" value="1"/>
</dbReference>
<dbReference type="InterPro" id="IPR017441">
    <property type="entry name" value="Protein_kinase_ATP_BS"/>
</dbReference>
<evidence type="ECO:0000256" key="5">
    <source>
        <dbReference type="ARBA" id="ARBA00022553"/>
    </source>
</evidence>
<dbReference type="FunFam" id="3.30.200.20:FF:000087">
    <property type="entry name" value="Dual specificity tyrosine-phosphorylation-regulated kinase 1A"/>
    <property type="match status" value="1"/>
</dbReference>
<feature type="compositionally biased region" description="Polar residues" evidence="11">
    <location>
        <begin position="223"/>
        <end position="288"/>
    </location>
</feature>
<evidence type="ECO:0000259" key="12">
    <source>
        <dbReference type="PROSITE" id="PS50011"/>
    </source>
</evidence>
<feature type="compositionally biased region" description="Polar residues" evidence="11">
    <location>
        <begin position="1184"/>
        <end position="1194"/>
    </location>
</feature>
<keyword evidence="5" id="KW-0597">Phosphoprotein</keyword>
<gene>
    <name evidence="13" type="ORF">QCA50_004199</name>
</gene>
<dbReference type="EMBL" id="JASBNA010000004">
    <property type="protein sequence ID" value="KAK7692569.1"/>
    <property type="molecule type" value="Genomic_DNA"/>
</dbReference>
<dbReference type="GO" id="GO:0005737">
    <property type="term" value="C:cytoplasm"/>
    <property type="evidence" value="ECO:0007669"/>
    <property type="project" value="UniProtKB-SubCell"/>
</dbReference>
<comment type="similarity">
    <text evidence="2">Belongs to the protein kinase superfamily. CMGC Ser/Thr protein kinase family. MNB/DYRK subfamily.</text>
</comment>
<keyword evidence="8" id="KW-0418">Kinase</keyword>
<feature type="compositionally biased region" description="Low complexity" evidence="11">
    <location>
        <begin position="32"/>
        <end position="44"/>
    </location>
</feature>
<feature type="compositionally biased region" description="Polar residues" evidence="11">
    <location>
        <begin position="322"/>
        <end position="342"/>
    </location>
</feature>
<dbReference type="GO" id="GO:0004674">
    <property type="term" value="F:protein serine/threonine kinase activity"/>
    <property type="evidence" value="ECO:0007669"/>
    <property type="project" value="UniProtKB-KW"/>
</dbReference>
<evidence type="ECO:0000256" key="3">
    <source>
        <dbReference type="ARBA" id="ARBA00022490"/>
    </source>
</evidence>
<feature type="region of interest" description="Disordered" evidence="11">
    <location>
        <begin position="1119"/>
        <end position="1257"/>
    </location>
</feature>
<evidence type="ECO:0000256" key="7">
    <source>
        <dbReference type="ARBA" id="ARBA00022741"/>
    </source>
</evidence>
<dbReference type="InterPro" id="IPR011009">
    <property type="entry name" value="Kinase-like_dom_sf"/>
</dbReference>
<protein>
    <recommendedName>
        <fullName evidence="12">Protein kinase domain-containing protein</fullName>
    </recommendedName>
</protein>
<dbReference type="PROSITE" id="PS50011">
    <property type="entry name" value="PROTEIN_KINASE_DOM"/>
    <property type="match status" value="1"/>
</dbReference>
<evidence type="ECO:0000256" key="6">
    <source>
        <dbReference type="ARBA" id="ARBA00022679"/>
    </source>
</evidence>
<dbReference type="GO" id="GO:0005634">
    <property type="term" value="C:nucleus"/>
    <property type="evidence" value="ECO:0007669"/>
    <property type="project" value="TreeGrafter"/>
</dbReference>
<keyword evidence="6" id="KW-0808">Transferase</keyword>
<keyword evidence="3" id="KW-0963">Cytoplasm</keyword>
<dbReference type="SMART" id="SM00220">
    <property type="entry name" value="S_TKc"/>
    <property type="match status" value="1"/>
</dbReference>
<comment type="subcellular location">
    <subcellularLocation>
        <location evidence="1">Cytoplasm</location>
    </subcellularLocation>
</comment>
<dbReference type="SUPFAM" id="SSF56112">
    <property type="entry name" value="Protein kinase-like (PK-like)"/>
    <property type="match status" value="1"/>
</dbReference>
<feature type="compositionally biased region" description="Low complexity" evidence="11">
    <location>
        <begin position="1208"/>
        <end position="1220"/>
    </location>
</feature>
<dbReference type="AlphaFoldDB" id="A0AAW0GNA5"/>
<proteinExistence type="inferred from homology"/>
<feature type="compositionally biased region" description="Low complexity" evidence="11">
    <location>
        <begin position="170"/>
        <end position="182"/>
    </location>
</feature>
<feature type="region of interest" description="Disordered" evidence="11">
    <location>
        <begin position="147"/>
        <end position="368"/>
    </location>
</feature>
<dbReference type="InterPro" id="IPR000719">
    <property type="entry name" value="Prot_kinase_dom"/>
</dbReference>
<dbReference type="InterPro" id="IPR008271">
    <property type="entry name" value="Ser/Thr_kinase_AS"/>
</dbReference>
<feature type="region of interest" description="Disordered" evidence="11">
    <location>
        <begin position="883"/>
        <end position="985"/>
    </location>
</feature>
<feature type="compositionally biased region" description="Low complexity" evidence="11">
    <location>
        <begin position="1144"/>
        <end position="1156"/>
    </location>
</feature>
<organism evidence="13 14">
    <name type="scientific">Cerrena zonata</name>
    <dbReference type="NCBI Taxonomy" id="2478898"/>
    <lineage>
        <taxon>Eukaryota</taxon>
        <taxon>Fungi</taxon>
        <taxon>Dikarya</taxon>
        <taxon>Basidiomycota</taxon>
        <taxon>Agaricomycotina</taxon>
        <taxon>Agaricomycetes</taxon>
        <taxon>Polyporales</taxon>
        <taxon>Cerrenaceae</taxon>
        <taxon>Cerrena</taxon>
    </lineage>
</organism>
<evidence type="ECO:0000256" key="9">
    <source>
        <dbReference type="ARBA" id="ARBA00022840"/>
    </source>
</evidence>
<keyword evidence="4" id="KW-0723">Serine/threonine-protein kinase</keyword>
<dbReference type="GO" id="GO:0004713">
    <property type="term" value="F:protein tyrosine kinase activity"/>
    <property type="evidence" value="ECO:0007669"/>
    <property type="project" value="TreeGrafter"/>
</dbReference>
<evidence type="ECO:0000256" key="1">
    <source>
        <dbReference type="ARBA" id="ARBA00004496"/>
    </source>
</evidence>
<dbReference type="Proteomes" id="UP001385951">
    <property type="component" value="Unassembled WGS sequence"/>
</dbReference>
<accession>A0AAW0GNA5</accession>
<dbReference type="GO" id="GO:0005524">
    <property type="term" value="F:ATP binding"/>
    <property type="evidence" value="ECO:0007669"/>
    <property type="project" value="UniProtKB-UniRule"/>
</dbReference>
<dbReference type="InterPro" id="IPR050494">
    <property type="entry name" value="Ser_Thr_dual-spec_kinase"/>
</dbReference>
<feature type="compositionally biased region" description="Polar residues" evidence="11">
    <location>
        <begin position="931"/>
        <end position="942"/>
    </location>
</feature>
<keyword evidence="7 10" id="KW-0547">Nucleotide-binding</keyword>
<feature type="compositionally biased region" description="Polar residues" evidence="11">
    <location>
        <begin position="1119"/>
        <end position="1141"/>
    </location>
</feature>
<name>A0AAW0GNA5_9APHY</name>
<reference evidence="13 14" key="1">
    <citation type="submission" date="2022-09" db="EMBL/GenBank/DDBJ databases">
        <authorList>
            <person name="Palmer J.M."/>
        </authorList>
    </citation>
    <scope>NUCLEOTIDE SEQUENCE [LARGE SCALE GENOMIC DNA]</scope>
    <source>
        <strain evidence="13 14">DSM 7382</strain>
    </source>
</reference>
<feature type="compositionally biased region" description="Low complexity" evidence="11">
    <location>
        <begin position="108"/>
        <end position="123"/>
    </location>
</feature>
<feature type="domain" description="Protein kinase" evidence="12">
    <location>
        <begin position="464"/>
        <end position="798"/>
    </location>
</feature>
<evidence type="ECO:0000256" key="11">
    <source>
        <dbReference type="SAM" id="MobiDB-lite"/>
    </source>
</evidence>
<feature type="compositionally biased region" description="Polar residues" evidence="11">
    <location>
        <begin position="950"/>
        <end position="985"/>
    </location>
</feature>
<feature type="binding site" evidence="10">
    <location>
        <position position="493"/>
    </location>
    <ligand>
        <name>ATP</name>
        <dbReference type="ChEBI" id="CHEBI:30616"/>
    </ligand>
</feature>
<feature type="compositionally biased region" description="Polar residues" evidence="11">
    <location>
        <begin position="98"/>
        <end position="107"/>
    </location>
</feature>
<feature type="compositionally biased region" description="Low complexity" evidence="11">
    <location>
        <begin position="887"/>
        <end position="896"/>
    </location>
</feature>
<keyword evidence="14" id="KW-1185">Reference proteome</keyword>
<feature type="compositionally biased region" description="Polar residues" evidence="11">
    <location>
        <begin position="915"/>
        <end position="924"/>
    </location>
</feature>
<keyword evidence="9 10" id="KW-0067">ATP-binding</keyword>
<feature type="compositionally biased region" description="Low complexity" evidence="11">
    <location>
        <begin position="810"/>
        <end position="827"/>
    </location>
</feature>
<sequence>MSEPELLAYMTGTNDDFDLPRWSTQLPPDALSSSAQAAQSAAQAPGYMPYAQSQNQLPPPQSGASGNRLPAAIHQSPNSSRQHRINQLLDEDQQYSLPYMSTGNSQLTRSTSYSAGATGTAGSRARRHHMQDDLEGAFNVDMVANQRHTPNSIPQPSLYPSSVAYHQPTGNGSNVNNASANAPDPYQDAYFAGPPTAHPPKRAHTQHDPSTSTRAARSPLRGPTQTQPLLDPYSPQQYSSNSNHTYPYSPTTSEQQRPFPTATYQTHSRAGSQVKSETATPPISTAYSQPGVYSPPYPMETTSPAPPSAAAHTLSARGSRRPSISQPATPLSSYGHHSQQPSPVHFFGQDHQPMAVEPPPKRRASGLRRVRDQRDLRPVVNALPAGRRMDANGAYLSPVRQLTTNILDTYHICNPQFRYESTHNPRRVLTKPSKPVHNDGYDNEDYDYILYVNDWLGTDEGHKYLILDILGQGTFGQVVKCQNMKTHEVVAVKVVKNKPAYFNQSMMEVTILELLNTQCDPQDEHHILRLRDSFIHKNHLCLVFELLSSNLYELIKQNQFQGLSTQLVKVFTAQLLDSLTVLKEARLIHCDLKPENILLKSLQSPQIKVIDFGSACHERQTVYTYIQSRFYRSPEVLLGIPYTASIDMWSLGCIAVELFLGLPLFPGTSEYNQITRIVEMLGYPPSYMLDMGKQTNQFFDSYTDPYGHKKYKLKSLEQYSREHNTQEQPGKQYFKANSLPEIIQQAPMPTFKTTSRQAHEVEKEMNNRSAFIDFCQGLLNMDPIQRWTPQQARMHPFITGEKWTKPWTPSGQSASQSTQSSSTTAGTDPKRPYGGLIPSQPKGTRAYHDAAAYNQHLAQHQAYTQAQAATQAAQNAYRNPYLAPQTQQQQQQQSQPSQPPIPQIQQPPQQSSSSGYPVQTNNAANAPPPTYSASQRALNHQASHGHLSVSGGTSQYGQSHNFPVTTHLTPTAPPSTYQSTATTRTRSNTMHQMMDNVPPALARLQHMNQDVIGGRKALTPVLKRDDPLREWERRQSGKAATAQPYPQLEYLEQQAQLAATQGMGNWGYSGNAPRYHQAPSSNLAHASYTNPMVVDDDRREVAMSNVRAAARGEATNVYGNNANVMPNPPQQAYTSASTTAGNRYPAAYPQQQNAAASPLDSLDRRTDIGNMYVPMQPDQYGYNAGSSQPPQSRQVGPPVPAVPASFYGAGVVSAGAASSSQQRNPFSPADGLPTTQGQQPLSTKESRRKSGMDLWPQ</sequence>
<feature type="region of interest" description="Disordered" evidence="11">
    <location>
        <begin position="801"/>
        <end position="844"/>
    </location>
</feature>
<evidence type="ECO:0000313" key="14">
    <source>
        <dbReference type="Proteomes" id="UP001385951"/>
    </source>
</evidence>
<dbReference type="Gene3D" id="3.30.200.20">
    <property type="entry name" value="Phosphorylase Kinase, domain 1"/>
    <property type="match status" value="1"/>
</dbReference>
<evidence type="ECO:0000256" key="8">
    <source>
        <dbReference type="ARBA" id="ARBA00022777"/>
    </source>
</evidence>
<feature type="compositionally biased region" description="Polar residues" evidence="11">
    <location>
        <begin position="1233"/>
        <end position="1243"/>
    </location>
</feature>
<dbReference type="Gene3D" id="1.10.510.10">
    <property type="entry name" value="Transferase(Phosphotransferase) domain 1"/>
    <property type="match status" value="1"/>
</dbReference>
<dbReference type="PROSITE" id="PS00108">
    <property type="entry name" value="PROTEIN_KINASE_ST"/>
    <property type="match status" value="1"/>
</dbReference>
<evidence type="ECO:0000256" key="10">
    <source>
        <dbReference type="PROSITE-ProRule" id="PRU10141"/>
    </source>
</evidence>
<feature type="compositionally biased region" description="Low complexity" evidence="11">
    <location>
        <begin position="903"/>
        <end position="914"/>
    </location>
</feature>
<dbReference type="FunFam" id="1.10.510.10:FF:000380">
    <property type="entry name" value="Serine/threonine-protein kinase ppk15"/>
    <property type="match status" value="1"/>
</dbReference>
<evidence type="ECO:0000313" key="13">
    <source>
        <dbReference type="EMBL" id="KAK7692569.1"/>
    </source>
</evidence>
<evidence type="ECO:0000256" key="4">
    <source>
        <dbReference type="ARBA" id="ARBA00022527"/>
    </source>
</evidence>
<feature type="region of interest" description="Disordered" evidence="11">
    <location>
        <begin position="98"/>
        <end position="128"/>
    </location>
</feature>
<comment type="caution">
    <text evidence="13">The sequence shown here is derived from an EMBL/GenBank/DDBJ whole genome shotgun (WGS) entry which is preliminary data.</text>
</comment>
<dbReference type="CDD" id="cd14212">
    <property type="entry name" value="PKc_YAK1"/>
    <property type="match status" value="1"/>
</dbReference>
<feature type="region of interest" description="Disordered" evidence="11">
    <location>
        <begin position="1"/>
        <end position="82"/>
    </location>
</feature>
<dbReference type="PANTHER" id="PTHR24058:SF17">
    <property type="entry name" value="HOMEODOMAIN INTERACTING PROTEIN KINASE, ISOFORM D"/>
    <property type="match status" value="1"/>
</dbReference>
<evidence type="ECO:0000256" key="2">
    <source>
        <dbReference type="ARBA" id="ARBA00008867"/>
    </source>
</evidence>
<dbReference type="PROSITE" id="PS00107">
    <property type="entry name" value="PROTEIN_KINASE_ATP"/>
    <property type="match status" value="1"/>
</dbReference>